<evidence type="ECO:0000313" key="3">
    <source>
        <dbReference type="Proteomes" id="UP000657075"/>
    </source>
</evidence>
<gene>
    <name evidence="2" type="ORF">GCM10007112_06820</name>
    <name evidence="1" type="ORF">Vsou_04600</name>
</gene>
<sequence length="71" mass="8191">MEPQRDIGTVLSSVPHYSLNPYISKCPSCGSVMAIDGEWIREDSRHRVKLVERSLSCPHCKVKIRQYVYLQ</sequence>
<name>A0A830E186_9CREN</name>
<evidence type="ECO:0000313" key="2">
    <source>
        <dbReference type="EMBL" id="GGI72636.1"/>
    </source>
</evidence>
<reference evidence="2" key="2">
    <citation type="submission" date="2020-09" db="EMBL/GenBank/DDBJ databases">
        <authorList>
            <person name="Sun Q."/>
            <person name="Ohkuma M."/>
        </authorList>
    </citation>
    <scope>NUCLEOTIDE SEQUENCE</scope>
    <source>
        <strain evidence="2">JCM 11219</strain>
    </source>
</reference>
<accession>A0A830E186</accession>
<protein>
    <submittedName>
        <fullName evidence="2">Uncharacterized protein</fullName>
    </submittedName>
</protein>
<dbReference type="Proteomes" id="UP001060771">
    <property type="component" value="Chromosome"/>
</dbReference>
<dbReference type="EMBL" id="BMNM01000002">
    <property type="protein sequence ID" value="GGI72636.1"/>
    <property type="molecule type" value="Genomic_DNA"/>
</dbReference>
<reference evidence="2" key="1">
    <citation type="journal article" date="2014" name="Int. J. Syst. Evol. Microbiol.">
        <title>Complete genome sequence of Corynebacterium casei LMG S-19264T (=DSM 44701T), isolated from a smear-ripened cheese.</title>
        <authorList>
            <consortium name="US DOE Joint Genome Institute (JGI-PGF)"/>
            <person name="Walter F."/>
            <person name="Albersmeier A."/>
            <person name="Kalinowski J."/>
            <person name="Ruckert C."/>
        </authorList>
    </citation>
    <scope>NUCLEOTIDE SEQUENCE</scope>
    <source>
        <strain evidence="2">JCM 11219</strain>
    </source>
</reference>
<reference evidence="1" key="4">
    <citation type="journal article" date="2023" name="Microbiol. Resour. Announc.">
        <title>Complete Genome Sequence of Vulcanisaeta souniana Strain IC-059, a Hyperthermophilic Archaeon Isolated from Hot Spring Water in Japan.</title>
        <authorList>
            <person name="Kato S."/>
            <person name="Itoh T."/>
            <person name="Wu L."/>
            <person name="Ma J."/>
            <person name="Ohkuma M."/>
        </authorList>
    </citation>
    <scope>NUCLEOTIDE SEQUENCE</scope>
    <source>
        <strain evidence="1">JCM 11219</strain>
    </source>
</reference>
<evidence type="ECO:0000313" key="4">
    <source>
        <dbReference type="Proteomes" id="UP001060771"/>
    </source>
</evidence>
<evidence type="ECO:0000313" key="1">
    <source>
        <dbReference type="EMBL" id="BDR91367.1"/>
    </source>
</evidence>
<organism evidence="2 3">
    <name type="scientific">Vulcanisaeta souniana JCM 11219</name>
    <dbReference type="NCBI Taxonomy" id="1293586"/>
    <lineage>
        <taxon>Archaea</taxon>
        <taxon>Thermoproteota</taxon>
        <taxon>Thermoprotei</taxon>
        <taxon>Thermoproteales</taxon>
        <taxon>Thermoproteaceae</taxon>
        <taxon>Vulcanisaeta</taxon>
    </lineage>
</organism>
<dbReference type="Proteomes" id="UP000657075">
    <property type="component" value="Unassembled WGS sequence"/>
</dbReference>
<proteinExistence type="predicted"/>
<dbReference type="AlphaFoldDB" id="A0A830E186"/>
<dbReference type="OrthoDB" id="25143at2157"/>
<dbReference type="GeneID" id="76206013"/>
<keyword evidence="4" id="KW-1185">Reference proteome</keyword>
<reference evidence="4" key="3">
    <citation type="submission" date="2022-09" db="EMBL/GenBank/DDBJ databases">
        <title>Complete genome sequence of Vulcanisaeta souniana.</title>
        <authorList>
            <person name="Kato S."/>
            <person name="Itoh T."/>
            <person name="Ohkuma M."/>
        </authorList>
    </citation>
    <scope>NUCLEOTIDE SEQUENCE [LARGE SCALE GENOMIC DNA]</scope>
    <source>
        <strain evidence="4">JCM 11219</strain>
    </source>
</reference>
<dbReference type="RefSeq" id="WP_188602700.1">
    <property type="nucleotide sequence ID" value="NZ_AP026830.1"/>
</dbReference>
<dbReference type="EMBL" id="AP026830">
    <property type="protein sequence ID" value="BDR91367.1"/>
    <property type="molecule type" value="Genomic_DNA"/>
</dbReference>